<dbReference type="VEuPathDB" id="FungiDB:ASPZODRAFT_128137"/>
<sequence>MPDAWPDLPTLNNASLNKNAAAHLRSYCDQAAVLFGAAGQSIGSPTNYVQFLAKMVELFLCEVDIDPEEIPTEQAPNQTTLEMIKDNAPAKCTDGRVEKWMNGVMDPEPEPSPGSAPLSLPSPLESSPPVCEEGLSITRLLIRWEGIPCPYRKWLEIDISQELMELLEHEMNEKLPGMVLRRIGTDHLEHGDLEIWMGTGPMCERLVYNSEKWLPSLFHGDKARIVTTKKTFRLAASVSAQAKDPKADPNKSTSQKKRSNRQKNQRARVRRAKKQKTRLAQHALNQGTQACQT</sequence>
<proteinExistence type="predicted"/>
<dbReference type="AlphaFoldDB" id="A0A1L9SR90"/>
<feature type="compositionally biased region" description="Polar residues" evidence="1">
    <location>
        <begin position="283"/>
        <end position="293"/>
    </location>
</feature>
<gene>
    <name evidence="2" type="ORF">ASPZODRAFT_128137</name>
</gene>
<organism evidence="2 3">
    <name type="scientific">Penicilliopsis zonata CBS 506.65</name>
    <dbReference type="NCBI Taxonomy" id="1073090"/>
    <lineage>
        <taxon>Eukaryota</taxon>
        <taxon>Fungi</taxon>
        <taxon>Dikarya</taxon>
        <taxon>Ascomycota</taxon>
        <taxon>Pezizomycotina</taxon>
        <taxon>Eurotiomycetes</taxon>
        <taxon>Eurotiomycetidae</taxon>
        <taxon>Eurotiales</taxon>
        <taxon>Aspergillaceae</taxon>
        <taxon>Penicilliopsis</taxon>
    </lineage>
</organism>
<evidence type="ECO:0000313" key="3">
    <source>
        <dbReference type="Proteomes" id="UP000184188"/>
    </source>
</evidence>
<evidence type="ECO:0000256" key="1">
    <source>
        <dbReference type="SAM" id="MobiDB-lite"/>
    </source>
</evidence>
<feature type="compositionally biased region" description="Basic residues" evidence="1">
    <location>
        <begin position="254"/>
        <end position="279"/>
    </location>
</feature>
<protein>
    <submittedName>
        <fullName evidence="2">Uncharacterized protein</fullName>
    </submittedName>
</protein>
<dbReference type="GeneID" id="34608401"/>
<name>A0A1L9SR90_9EURO</name>
<feature type="region of interest" description="Disordered" evidence="1">
    <location>
        <begin position="103"/>
        <end position="125"/>
    </location>
</feature>
<dbReference type="Proteomes" id="UP000184188">
    <property type="component" value="Unassembled WGS sequence"/>
</dbReference>
<accession>A0A1L9SR90</accession>
<evidence type="ECO:0000313" key="2">
    <source>
        <dbReference type="EMBL" id="OJJ49643.1"/>
    </source>
</evidence>
<dbReference type="EMBL" id="KV878337">
    <property type="protein sequence ID" value="OJJ49643.1"/>
    <property type="molecule type" value="Genomic_DNA"/>
</dbReference>
<feature type="compositionally biased region" description="Low complexity" evidence="1">
    <location>
        <begin position="113"/>
        <end position="125"/>
    </location>
</feature>
<keyword evidence="3" id="KW-1185">Reference proteome</keyword>
<reference evidence="3" key="1">
    <citation type="journal article" date="2017" name="Genome Biol.">
        <title>Comparative genomics reveals high biological diversity and specific adaptations in the industrially and medically important fungal genus Aspergillus.</title>
        <authorList>
            <person name="de Vries R.P."/>
            <person name="Riley R."/>
            <person name="Wiebenga A."/>
            <person name="Aguilar-Osorio G."/>
            <person name="Amillis S."/>
            <person name="Uchima C.A."/>
            <person name="Anderluh G."/>
            <person name="Asadollahi M."/>
            <person name="Askin M."/>
            <person name="Barry K."/>
            <person name="Battaglia E."/>
            <person name="Bayram O."/>
            <person name="Benocci T."/>
            <person name="Braus-Stromeyer S.A."/>
            <person name="Caldana C."/>
            <person name="Canovas D."/>
            <person name="Cerqueira G.C."/>
            <person name="Chen F."/>
            <person name="Chen W."/>
            <person name="Choi C."/>
            <person name="Clum A."/>
            <person name="Dos Santos R.A."/>
            <person name="Damasio A.R."/>
            <person name="Diallinas G."/>
            <person name="Emri T."/>
            <person name="Fekete E."/>
            <person name="Flipphi M."/>
            <person name="Freyberg S."/>
            <person name="Gallo A."/>
            <person name="Gournas C."/>
            <person name="Habgood R."/>
            <person name="Hainaut M."/>
            <person name="Harispe M.L."/>
            <person name="Henrissat B."/>
            <person name="Hilden K.S."/>
            <person name="Hope R."/>
            <person name="Hossain A."/>
            <person name="Karabika E."/>
            <person name="Karaffa L."/>
            <person name="Karanyi Z."/>
            <person name="Krasevec N."/>
            <person name="Kuo A."/>
            <person name="Kusch H."/>
            <person name="LaButti K."/>
            <person name="Lagendijk E.L."/>
            <person name="Lapidus A."/>
            <person name="Levasseur A."/>
            <person name="Lindquist E."/>
            <person name="Lipzen A."/>
            <person name="Logrieco A.F."/>
            <person name="MacCabe A."/>
            <person name="Maekelae M.R."/>
            <person name="Malavazi I."/>
            <person name="Melin P."/>
            <person name="Meyer V."/>
            <person name="Mielnichuk N."/>
            <person name="Miskei M."/>
            <person name="Molnar A.P."/>
            <person name="Mule G."/>
            <person name="Ngan C.Y."/>
            <person name="Orejas M."/>
            <person name="Orosz E."/>
            <person name="Ouedraogo J.P."/>
            <person name="Overkamp K.M."/>
            <person name="Park H.-S."/>
            <person name="Perrone G."/>
            <person name="Piumi F."/>
            <person name="Punt P.J."/>
            <person name="Ram A.F."/>
            <person name="Ramon A."/>
            <person name="Rauscher S."/>
            <person name="Record E."/>
            <person name="Riano-Pachon D.M."/>
            <person name="Robert V."/>
            <person name="Roehrig J."/>
            <person name="Ruller R."/>
            <person name="Salamov A."/>
            <person name="Salih N.S."/>
            <person name="Samson R.A."/>
            <person name="Sandor E."/>
            <person name="Sanguinetti M."/>
            <person name="Schuetze T."/>
            <person name="Sepcic K."/>
            <person name="Shelest E."/>
            <person name="Sherlock G."/>
            <person name="Sophianopoulou V."/>
            <person name="Squina F.M."/>
            <person name="Sun H."/>
            <person name="Susca A."/>
            <person name="Todd R.B."/>
            <person name="Tsang A."/>
            <person name="Unkles S.E."/>
            <person name="van de Wiele N."/>
            <person name="van Rossen-Uffink D."/>
            <person name="Oliveira J.V."/>
            <person name="Vesth T.C."/>
            <person name="Visser J."/>
            <person name="Yu J.-H."/>
            <person name="Zhou M."/>
            <person name="Andersen M.R."/>
            <person name="Archer D.B."/>
            <person name="Baker S.E."/>
            <person name="Benoit I."/>
            <person name="Brakhage A.A."/>
            <person name="Braus G.H."/>
            <person name="Fischer R."/>
            <person name="Frisvad J.C."/>
            <person name="Goldman G.H."/>
            <person name="Houbraken J."/>
            <person name="Oakley B."/>
            <person name="Pocsi I."/>
            <person name="Scazzocchio C."/>
            <person name="Seiboth B."/>
            <person name="vanKuyk P.A."/>
            <person name="Wortman J."/>
            <person name="Dyer P.S."/>
            <person name="Grigoriev I.V."/>
        </authorList>
    </citation>
    <scope>NUCLEOTIDE SEQUENCE [LARGE SCALE GENOMIC DNA]</scope>
    <source>
        <strain evidence="3">CBS 506.65</strain>
    </source>
</reference>
<dbReference type="RefSeq" id="XP_022584153.1">
    <property type="nucleotide sequence ID" value="XM_022721936.1"/>
</dbReference>
<feature type="region of interest" description="Disordered" evidence="1">
    <location>
        <begin position="237"/>
        <end position="293"/>
    </location>
</feature>